<sequence length="2110" mass="225636">MADNLTLKVTLRGDGRHLSGTLRDASGEVREFGATSDRSGRQSSAAFDRTGRSVRGVNREVTELNRVSDLARNSLLALGGAISVREVIGYSDAWTNTTNQIRTVSDSNERLIASQQRLMAIANDTRTSYESTANLYARLTRATTKLNLGYERTYSLVETINKSFAVSGATAEEASAAIVQLSQGLAAGALRGDEFNSVSEQAPAIMYAIADSLNMTLGELREFAASGGITAEIVVNALEKASAAIDETFGGSIASFGQKMAVARNEMIQWVGTSDQVSGAVHLTGDAVLGLVGHMDELVTIATVLATLYGGRVAGALASSAAGYAARTIATVRDTQAQRDASAAEAGRQLALARTAAAEKTAEANNASLAARRALSARQDAANNAANLAQVRASLVAERELEAQRLQAQISATGRQRSIARMAELRRSEMLVTTQLTAANAKLTQTEAAVTSASRAATLASAEQAAATRAATVAQGAYTGAMRASSAAATTMAAAARGASAALALIGGPAGAALIAVGALYAFREELGFVSKKANDAKTKVDQLTGSLDGLTEAQVHNKRASLVQDLVEARIEAEKLQKQFSALEKQNRDQMITNQGRAGSAWFERQKLSPQLAEAKSVVATLQQGLDDFDEQVARIQTSATSGVKIFKTLDQWLFDTGETADQTSTSVATLAKQTSAYDNALQGLLDKLDPVAKSQRDFQADTQLLNQAVSQGAITFDRYFELVDKLQLAYQNAGDAAQVYGLDGSNAAEAVTREMTVLETTLKRSLERTDDAFVDFWENVISGSKNTFDAFKQVAISTLAEIIHAYTTRKITASLGLSLAGTGTAAADGMGGLGGGGMDLTSLGKTIYQGITDGFGAIDWTGAPTGATSYAQGFGSQVATSGGQFGGSFSNFSGMNGIASLGAGYAGSQVGTKLGSSLFGKQANSQWGSTIGGAVGTYFGGPIGAFAGSTLGGMVDSLFGSGRKAKVKGWQGGLGSNGDNEYRDYHADTAFGTFTILDKVKTEPEDILNMLDAFEQIDGVLSDAMTEVQRKAVTDDFASGWKINESNVGEVFAKRYERLLRTLDGQASDGVEKALLERVPELTNDNTEEWSTALAGALQLNKLIDGLSGNVRAYASQVVEDTNLSIDDALSQITAGVSAHAAVSAITDELNLTFDKMGDQAVEASLDLAQLTGGLENLQSQAQTYYQNFFTDAERQQRAIEQLTPVLQTVGLSAASTREQFRDVVESLDLNTEAGRKTYAELMSVAGAFAEISGPIQETTQSLEDLQAAAKSQVESAKDAVRQAYETFASQAFDQQVTLLQLAGRDQEALNLQRQQELETIDESLRPIQERIWALQDEQSALQDARQASADYRSALEQASSQLDGTLGNISAWIDQQTATGGSPSVNLQEAQAQFARQLALAENGDRDALNSITQYADRYQQAGQSYYGSGSGYQRIRDEVLDALGELPDQVSAEEYIADEIKQALIEQTDGITTKLADVLRGDNPASIGTELAGYFATLAGGIDGVLTRDQLKLVMNGKATDRQLDAMIRALDLNGDDIVSGLESVIVSGMPTDATLANVLGSQLRANGNKALTEHQVRSALSPIATDAEIQALIRATDANGDGLLDAQEVANARLGGLARGIGGALNPMFDKIDSSLDGLIDYGEFGKYFKGLASDSQLQQIFRQLDTDGDGQISALEAVKASTDKVGNNTGSIEERSLEQLERLTNLTSEMARSTDQFITLNSNMVSLRDAIGALGVAQEELARIEKARQEAEAAAKQRAELERQLTSIESKLDREQSRYDDADQTRLGLYEDRSAAAYKENRFSAASSSFDDMDRSYKGYTGYIGDENAWYDGGLKTSGNSAEKHNVGKLWYSMKDFIDLYQSQTGKGDYKQLALDETDWYGVGDSRNRYEIEYGGKTYKAGYDSNGVQDLDDVWTEMQKALNSYYGTSFDYKAIDSVSDINRDLDRFGDVMDDAKNDIRDYQKQIDKLAKEIAKLKQVEQYDGSHADGLSYVPFDGYRAELHRGELVATADEAPAVREFLSGKMVSLPPTSQPPTSNAQVEGLLRRLAQLTAENTELLKRLESHGAAGVRVAQAGHQRSIRQLERIAGTNESMDDRERMGAMS</sequence>
<feature type="domain" description="EF-hand" evidence="3">
    <location>
        <begin position="1658"/>
        <end position="1693"/>
    </location>
</feature>
<dbReference type="SMART" id="SM00054">
    <property type="entry name" value="EFh"/>
    <property type="match status" value="3"/>
</dbReference>
<dbReference type="InterPro" id="IPR018247">
    <property type="entry name" value="EF_Hand_1_Ca_BS"/>
</dbReference>
<dbReference type="Pfam" id="PF20155">
    <property type="entry name" value="TMP_3"/>
    <property type="match status" value="1"/>
</dbReference>
<feature type="compositionally biased region" description="Basic and acidic residues" evidence="2">
    <location>
        <begin position="2100"/>
        <end position="2110"/>
    </location>
</feature>
<dbReference type="Gene3D" id="1.10.238.10">
    <property type="entry name" value="EF-hand"/>
    <property type="match status" value="2"/>
</dbReference>
<dbReference type="EMBL" id="CP151919">
    <property type="protein sequence ID" value="XAD56193.1"/>
    <property type="molecule type" value="Genomic_DNA"/>
</dbReference>
<protein>
    <submittedName>
        <fullName evidence="4">Tape measure protein</fullName>
    </submittedName>
</protein>
<dbReference type="Pfam" id="PF13499">
    <property type="entry name" value="EF-hand_7"/>
    <property type="match status" value="1"/>
</dbReference>
<proteinExistence type="predicted"/>
<dbReference type="InterPro" id="IPR011992">
    <property type="entry name" value="EF-hand-dom_pair"/>
</dbReference>
<evidence type="ECO:0000313" key="5">
    <source>
        <dbReference type="Proteomes" id="UP001453229"/>
    </source>
</evidence>
<evidence type="ECO:0000313" key="4">
    <source>
        <dbReference type="EMBL" id="XAD56193.1"/>
    </source>
</evidence>
<reference evidence="4 5" key="1">
    <citation type="submission" date="2024-04" db="EMBL/GenBank/DDBJ databases">
        <title>Salinicola lusitanus LLJ914,a marine bacterium isolated from the Okinawa Trough.</title>
        <authorList>
            <person name="Li J."/>
        </authorList>
    </citation>
    <scope>NUCLEOTIDE SEQUENCE [LARGE SCALE GENOMIC DNA]</scope>
    <source>
        <strain evidence="4 5">LLJ914</strain>
    </source>
</reference>
<dbReference type="PROSITE" id="PS50222">
    <property type="entry name" value="EF_HAND_2"/>
    <property type="match status" value="2"/>
</dbReference>
<dbReference type="NCBIfam" id="TIGR02675">
    <property type="entry name" value="tape_meas_nterm"/>
    <property type="match status" value="1"/>
</dbReference>
<feature type="coiled-coil region" evidence="1">
    <location>
        <begin position="1951"/>
        <end position="1985"/>
    </location>
</feature>
<gene>
    <name evidence="4" type="ORF">AAGT95_09425</name>
</gene>
<dbReference type="SUPFAM" id="SSF47473">
    <property type="entry name" value="EF-hand"/>
    <property type="match status" value="2"/>
</dbReference>
<dbReference type="CDD" id="cd00051">
    <property type="entry name" value="EFh"/>
    <property type="match status" value="1"/>
</dbReference>
<feature type="coiled-coil region" evidence="1">
    <location>
        <begin position="1740"/>
        <end position="1791"/>
    </location>
</feature>
<feature type="region of interest" description="Disordered" evidence="2">
    <location>
        <begin position="30"/>
        <end position="51"/>
    </location>
</feature>
<keyword evidence="1" id="KW-0175">Coiled coil</keyword>
<keyword evidence="5" id="KW-1185">Reference proteome</keyword>
<name>A0ABZ3CY90_9GAMM</name>
<dbReference type="InterPro" id="IPR002048">
    <property type="entry name" value="EF_hand_dom"/>
</dbReference>
<dbReference type="Proteomes" id="UP001453229">
    <property type="component" value="Chromosome"/>
</dbReference>
<evidence type="ECO:0000256" key="2">
    <source>
        <dbReference type="SAM" id="MobiDB-lite"/>
    </source>
</evidence>
<feature type="domain" description="EF-hand" evidence="3">
    <location>
        <begin position="1589"/>
        <end position="1624"/>
    </location>
</feature>
<feature type="coiled-coil region" evidence="1">
    <location>
        <begin position="560"/>
        <end position="594"/>
    </location>
</feature>
<dbReference type="InterPro" id="IPR013491">
    <property type="entry name" value="Tape_meas_N"/>
</dbReference>
<accession>A0ABZ3CY90</accession>
<dbReference type="PANTHER" id="PTHR34491:SF156">
    <property type="entry name" value="KINESIN MOTOR DOMAIN-CONTAINING PROTEIN"/>
    <property type="match status" value="1"/>
</dbReference>
<evidence type="ECO:0000259" key="3">
    <source>
        <dbReference type="PROSITE" id="PS50222"/>
    </source>
</evidence>
<feature type="region of interest" description="Disordered" evidence="2">
    <location>
        <begin position="2088"/>
        <end position="2110"/>
    </location>
</feature>
<dbReference type="PANTHER" id="PTHR34491">
    <property type="entry name" value="A-TYPE INCLUSION PROTEIN, PUTATIVE-RELATED"/>
    <property type="match status" value="1"/>
</dbReference>
<evidence type="ECO:0000256" key="1">
    <source>
        <dbReference type="SAM" id="Coils"/>
    </source>
</evidence>
<dbReference type="RefSeq" id="WP_342596311.1">
    <property type="nucleotide sequence ID" value="NZ_CP151919.1"/>
</dbReference>
<organism evidence="4 5">
    <name type="scientific">Salinicola lusitanus</name>
    <dbReference type="NCBI Taxonomy" id="1949085"/>
    <lineage>
        <taxon>Bacteria</taxon>
        <taxon>Pseudomonadati</taxon>
        <taxon>Pseudomonadota</taxon>
        <taxon>Gammaproteobacteria</taxon>
        <taxon>Oceanospirillales</taxon>
        <taxon>Halomonadaceae</taxon>
        <taxon>Salinicola</taxon>
    </lineage>
</organism>
<dbReference type="PROSITE" id="PS00018">
    <property type="entry name" value="EF_HAND_1"/>
    <property type="match status" value="1"/>
</dbReference>